<feature type="domain" description="Pseudouridine synthase RsuA/RluA-like" evidence="4">
    <location>
        <begin position="107"/>
        <end position="259"/>
    </location>
</feature>
<dbReference type="SUPFAM" id="SSF55120">
    <property type="entry name" value="Pseudouridine synthase"/>
    <property type="match status" value="1"/>
</dbReference>
<evidence type="ECO:0000313" key="5">
    <source>
        <dbReference type="EMBL" id="OUR93496.1"/>
    </source>
</evidence>
<gene>
    <name evidence="5" type="ORF">A9Q84_18660</name>
</gene>
<dbReference type="CDD" id="cd02869">
    <property type="entry name" value="PseudoU_synth_RluA_like"/>
    <property type="match status" value="1"/>
</dbReference>
<organism evidence="5 6">
    <name type="scientific">Halobacteriovorax marinus</name>
    <dbReference type="NCBI Taxonomy" id="97084"/>
    <lineage>
        <taxon>Bacteria</taxon>
        <taxon>Pseudomonadati</taxon>
        <taxon>Bdellovibrionota</taxon>
        <taxon>Bacteriovoracia</taxon>
        <taxon>Bacteriovoracales</taxon>
        <taxon>Halobacteriovoraceae</taxon>
        <taxon>Halobacteriovorax</taxon>
    </lineage>
</organism>
<dbReference type="InterPro" id="IPR020103">
    <property type="entry name" value="PsdUridine_synth_cat_dom_sf"/>
</dbReference>
<dbReference type="Gene3D" id="3.30.2350.10">
    <property type="entry name" value="Pseudouridine synthase"/>
    <property type="match status" value="1"/>
</dbReference>
<dbReference type="GO" id="GO:0009982">
    <property type="term" value="F:pseudouridine synthase activity"/>
    <property type="evidence" value="ECO:0007669"/>
    <property type="project" value="InterPro"/>
</dbReference>
<dbReference type="Pfam" id="PF00849">
    <property type="entry name" value="PseudoU_synth_2"/>
    <property type="match status" value="1"/>
</dbReference>
<evidence type="ECO:0000259" key="4">
    <source>
        <dbReference type="Pfam" id="PF00849"/>
    </source>
</evidence>
<keyword evidence="2" id="KW-0413">Isomerase</keyword>
<dbReference type="InterPro" id="IPR006224">
    <property type="entry name" value="PsdUridine_synth_RluA-like_CS"/>
</dbReference>
<dbReference type="PANTHER" id="PTHR21600">
    <property type="entry name" value="MITOCHONDRIAL RNA PSEUDOURIDINE SYNTHASE"/>
    <property type="match status" value="1"/>
</dbReference>
<dbReference type="GO" id="GO:0003723">
    <property type="term" value="F:RNA binding"/>
    <property type="evidence" value="ECO:0007669"/>
    <property type="project" value="UniProtKB-KW"/>
</dbReference>
<evidence type="ECO:0000256" key="1">
    <source>
        <dbReference type="ARBA" id="ARBA00010876"/>
    </source>
</evidence>
<dbReference type="PROSITE" id="PS50889">
    <property type="entry name" value="S4"/>
    <property type="match status" value="1"/>
</dbReference>
<evidence type="ECO:0000256" key="2">
    <source>
        <dbReference type="ARBA" id="ARBA00023235"/>
    </source>
</evidence>
<comment type="caution">
    <text evidence="5">The sequence shown here is derived from an EMBL/GenBank/DDBJ whole genome shotgun (WGS) entry which is preliminary data.</text>
</comment>
<dbReference type="PANTHER" id="PTHR21600:SF87">
    <property type="entry name" value="RNA PSEUDOURIDYLATE SYNTHASE DOMAIN-CONTAINING PROTEIN 1"/>
    <property type="match status" value="1"/>
</dbReference>
<dbReference type="Gene3D" id="3.10.290.10">
    <property type="entry name" value="RNA-binding S4 domain"/>
    <property type="match status" value="1"/>
</dbReference>
<dbReference type="InterPro" id="IPR050188">
    <property type="entry name" value="RluA_PseudoU_synthase"/>
</dbReference>
<dbReference type="AlphaFoldDB" id="A0A1Y5F230"/>
<dbReference type="GO" id="GO:0000455">
    <property type="term" value="P:enzyme-directed rRNA pseudouridine synthesis"/>
    <property type="evidence" value="ECO:0007669"/>
    <property type="project" value="TreeGrafter"/>
</dbReference>
<evidence type="ECO:0000256" key="3">
    <source>
        <dbReference type="PROSITE-ProRule" id="PRU00182"/>
    </source>
</evidence>
<name>A0A1Y5F230_9BACT</name>
<comment type="similarity">
    <text evidence="1">Belongs to the pseudouridine synthase RluA family.</text>
</comment>
<dbReference type="PROSITE" id="PS01129">
    <property type="entry name" value="PSI_RLU"/>
    <property type="match status" value="1"/>
</dbReference>
<dbReference type="InterPro" id="IPR006145">
    <property type="entry name" value="PsdUridine_synth_RsuA/RluA"/>
</dbReference>
<dbReference type="InterPro" id="IPR036986">
    <property type="entry name" value="S4_RNA-bd_sf"/>
</dbReference>
<keyword evidence="3" id="KW-0694">RNA-binding</keyword>
<reference evidence="6" key="1">
    <citation type="journal article" date="2017" name="Proc. Natl. Acad. Sci. U.S.A.">
        <title>Simulation of Deepwater Horizon oil plume reveals substrate specialization within a complex community of hydrocarbon-degraders.</title>
        <authorList>
            <person name="Hu P."/>
            <person name="Dubinsky E.A."/>
            <person name="Probst A.J."/>
            <person name="Wang J."/>
            <person name="Sieber C.M.K."/>
            <person name="Tom L.M."/>
            <person name="Gardinali P."/>
            <person name="Banfield J.F."/>
            <person name="Atlas R.M."/>
            <person name="Andersen G.L."/>
        </authorList>
    </citation>
    <scope>NUCLEOTIDE SEQUENCE [LARGE SCALE GENOMIC DNA]</scope>
</reference>
<sequence>MSIIEKTFESELYTAVYLVDEEHDGMRLDQYLQQYLASWSREQVKKKIAAGDIQIKGRAGKHRASSKIYFKDIIKLITRKTIHEDEYWNGELLKLDLVPEIIFEDKDLVIISKPPYMATHPTGKHLFNCATVYFESLYKKTAHSIHRIDRETSGVLMLAKNPKSAQTMTTCFEKDLVRKCYFFISVNKDWNGEKSFECKRRLGPKEGGLKRIYINHFDEESDEGKHARTLYQIVHEENGYVLGLAFPITGRQHQIRVHAMINGLPLLGDKLYLGYFEMFQRFKDNIATKEDHDLMDLNRHALHAMALQIPYNGEKRIFSSHIPHDLQDWIKKNLTIEIETLDERLQKHISDYFIKETK</sequence>
<accession>A0A1Y5F230</accession>
<evidence type="ECO:0000313" key="6">
    <source>
        <dbReference type="Proteomes" id="UP000196531"/>
    </source>
</evidence>
<dbReference type="EMBL" id="MAAO01000015">
    <property type="protein sequence ID" value="OUR93496.1"/>
    <property type="molecule type" value="Genomic_DNA"/>
</dbReference>
<dbReference type="GO" id="GO:0140098">
    <property type="term" value="F:catalytic activity, acting on RNA"/>
    <property type="evidence" value="ECO:0007669"/>
    <property type="project" value="UniProtKB-ARBA"/>
</dbReference>
<dbReference type="Proteomes" id="UP000196531">
    <property type="component" value="Unassembled WGS sequence"/>
</dbReference>
<dbReference type="SUPFAM" id="SSF55174">
    <property type="entry name" value="Alpha-L RNA-binding motif"/>
    <property type="match status" value="1"/>
</dbReference>
<protein>
    <recommendedName>
        <fullName evidence="4">Pseudouridine synthase RsuA/RluA-like domain-containing protein</fullName>
    </recommendedName>
</protein>
<proteinExistence type="inferred from homology"/>